<comment type="caution">
    <text evidence="1">The sequence shown here is derived from an EMBL/GenBank/DDBJ whole genome shotgun (WGS) entry which is preliminary data.</text>
</comment>
<feature type="non-terminal residue" evidence="1">
    <location>
        <position position="1"/>
    </location>
</feature>
<proteinExistence type="predicted"/>
<name>A0AAW0KF84_QUESU</name>
<dbReference type="AlphaFoldDB" id="A0AAW0KF84"/>
<dbReference type="Proteomes" id="UP000237347">
    <property type="component" value="Unassembled WGS sequence"/>
</dbReference>
<dbReference type="EMBL" id="PKMF04000317">
    <property type="protein sequence ID" value="KAK7837949.1"/>
    <property type="molecule type" value="Genomic_DNA"/>
</dbReference>
<sequence>LYPSPLSPRNVTPSKSHSAPLIDCLFLSGGIGVLPHVRLTAKALNLDPKQCLVYQSDTYKKQTADRLLKLLMISKPTKSHLAPLIA</sequence>
<accession>A0AAW0KF84</accession>
<keyword evidence="2" id="KW-1185">Reference proteome</keyword>
<evidence type="ECO:0000313" key="2">
    <source>
        <dbReference type="Proteomes" id="UP000237347"/>
    </source>
</evidence>
<evidence type="ECO:0000313" key="1">
    <source>
        <dbReference type="EMBL" id="KAK7837949.1"/>
    </source>
</evidence>
<organism evidence="1 2">
    <name type="scientific">Quercus suber</name>
    <name type="common">Cork oak</name>
    <dbReference type="NCBI Taxonomy" id="58331"/>
    <lineage>
        <taxon>Eukaryota</taxon>
        <taxon>Viridiplantae</taxon>
        <taxon>Streptophyta</taxon>
        <taxon>Embryophyta</taxon>
        <taxon>Tracheophyta</taxon>
        <taxon>Spermatophyta</taxon>
        <taxon>Magnoliopsida</taxon>
        <taxon>eudicotyledons</taxon>
        <taxon>Gunneridae</taxon>
        <taxon>Pentapetalae</taxon>
        <taxon>rosids</taxon>
        <taxon>fabids</taxon>
        <taxon>Fagales</taxon>
        <taxon>Fagaceae</taxon>
        <taxon>Quercus</taxon>
    </lineage>
</organism>
<reference evidence="1 2" key="1">
    <citation type="journal article" date="2018" name="Sci. Data">
        <title>The draft genome sequence of cork oak.</title>
        <authorList>
            <person name="Ramos A.M."/>
            <person name="Usie A."/>
            <person name="Barbosa P."/>
            <person name="Barros P.M."/>
            <person name="Capote T."/>
            <person name="Chaves I."/>
            <person name="Simoes F."/>
            <person name="Abreu I."/>
            <person name="Carrasquinho I."/>
            <person name="Faro C."/>
            <person name="Guimaraes J.B."/>
            <person name="Mendonca D."/>
            <person name="Nobrega F."/>
            <person name="Rodrigues L."/>
            <person name="Saibo N.J.M."/>
            <person name="Varela M.C."/>
            <person name="Egas C."/>
            <person name="Matos J."/>
            <person name="Miguel C.M."/>
            <person name="Oliveira M.M."/>
            <person name="Ricardo C.P."/>
            <person name="Goncalves S."/>
        </authorList>
    </citation>
    <scope>NUCLEOTIDE SEQUENCE [LARGE SCALE GENOMIC DNA]</scope>
    <source>
        <strain evidence="2">cv. HL8</strain>
    </source>
</reference>
<protein>
    <submittedName>
        <fullName evidence="1">Uncharacterized protein</fullName>
    </submittedName>
</protein>
<gene>
    <name evidence="1" type="ORF">CFP56_020577</name>
</gene>